<evidence type="ECO:0000256" key="1">
    <source>
        <dbReference type="ARBA" id="ARBA00004651"/>
    </source>
</evidence>
<proteinExistence type="inferred from homology"/>
<feature type="compositionally biased region" description="Basic and acidic residues" evidence="7">
    <location>
        <begin position="112"/>
        <end position="133"/>
    </location>
</feature>
<dbReference type="KEGG" id="rrz:CS378_09475"/>
<dbReference type="PANTHER" id="PTHR34583:SF2">
    <property type="entry name" value="ANTIPORTER SUBUNIT MNHC2-RELATED"/>
    <property type="match status" value="1"/>
</dbReference>
<dbReference type="InterPro" id="IPR050601">
    <property type="entry name" value="CPA3_antiporter_subunitC"/>
</dbReference>
<dbReference type="AlphaFoldDB" id="A0A098BG76"/>
<dbReference type="EMBL" id="CCSD01000043">
    <property type="protein sequence ID" value="CDZ87719.1"/>
    <property type="molecule type" value="Genomic_DNA"/>
</dbReference>
<dbReference type="GO" id="GO:0005886">
    <property type="term" value="C:plasma membrane"/>
    <property type="evidence" value="ECO:0007669"/>
    <property type="project" value="UniProtKB-SubCell"/>
</dbReference>
<evidence type="ECO:0000256" key="2">
    <source>
        <dbReference type="ARBA" id="ARBA00010388"/>
    </source>
</evidence>
<feature type="region of interest" description="Disordered" evidence="7">
    <location>
        <begin position="105"/>
        <end position="202"/>
    </location>
</feature>
<reference evidence="9 10" key="1">
    <citation type="journal article" date="2014" name="Genome Announc.">
        <title>Draft Genome Sequence of Propane- and Butane-Oxidizing Actinobacterium Rhodococcus ruber IEGM 231.</title>
        <authorList>
            <person name="Ivshina I.B."/>
            <person name="Kuyukina M.S."/>
            <person name="Krivoruchko A.V."/>
            <person name="Barbe V."/>
            <person name="Fischer C."/>
        </authorList>
    </citation>
    <scope>NUCLEOTIDE SEQUENCE [LARGE SCALE GENOMIC DNA]</scope>
</reference>
<evidence type="ECO:0000256" key="5">
    <source>
        <dbReference type="ARBA" id="ARBA00022989"/>
    </source>
</evidence>
<protein>
    <submittedName>
        <fullName evidence="9">Putative monovalent cation/H+ antiporter subunit C</fullName>
    </submittedName>
</protein>
<dbReference type="OrthoDB" id="9799219at2"/>
<feature type="transmembrane region" description="Helical" evidence="8">
    <location>
        <begin position="6"/>
        <end position="23"/>
    </location>
</feature>
<keyword evidence="4 8" id="KW-0812">Transmembrane</keyword>
<dbReference type="GeneID" id="66837263"/>
<comment type="subcellular location">
    <subcellularLocation>
        <location evidence="1">Cell membrane</location>
        <topology evidence="1">Multi-pass membrane protein</topology>
    </subcellularLocation>
</comment>
<dbReference type="InterPro" id="IPR039428">
    <property type="entry name" value="NUOK/Mnh_C1-like"/>
</dbReference>
<feature type="transmembrane region" description="Helical" evidence="8">
    <location>
        <begin position="72"/>
        <end position="94"/>
    </location>
</feature>
<evidence type="ECO:0000256" key="8">
    <source>
        <dbReference type="SAM" id="Phobius"/>
    </source>
</evidence>
<keyword evidence="5 8" id="KW-1133">Transmembrane helix</keyword>
<dbReference type="Gene3D" id="1.10.287.3510">
    <property type="match status" value="1"/>
</dbReference>
<evidence type="ECO:0000256" key="3">
    <source>
        <dbReference type="ARBA" id="ARBA00022475"/>
    </source>
</evidence>
<dbReference type="NCBIfam" id="NF005929">
    <property type="entry name" value="PRK07946.1"/>
    <property type="match status" value="1"/>
</dbReference>
<comment type="similarity">
    <text evidence="2">Belongs to the CPA3 antiporters (TC 2.A.63) subunit C family.</text>
</comment>
<dbReference type="Pfam" id="PF00420">
    <property type="entry name" value="Oxidored_q2"/>
    <property type="match status" value="1"/>
</dbReference>
<evidence type="ECO:0000256" key="7">
    <source>
        <dbReference type="SAM" id="MobiDB-lite"/>
    </source>
</evidence>
<feature type="transmembrane region" description="Helical" evidence="8">
    <location>
        <begin position="30"/>
        <end position="52"/>
    </location>
</feature>
<organism evidence="9 10">
    <name type="scientific">Rhodococcus ruber</name>
    <dbReference type="NCBI Taxonomy" id="1830"/>
    <lineage>
        <taxon>Bacteria</taxon>
        <taxon>Bacillati</taxon>
        <taxon>Actinomycetota</taxon>
        <taxon>Actinomycetes</taxon>
        <taxon>Mycobacteriales</taxon>
        <taxon>Nocardiaceae</taxon>
        <taxon>Rhodococcus</taxon>
    </lineage>
</organism>
<dbReference type="eggNOG" id="COG1006">
    <property type="taxonomic scope" value="Bacteria"/>
</dbReference>
<sequence>MTVNLTLLIATGVLVASGVYLLLERSIIKMLLGLLLIGNGINLLIIGLAGPAGEPPIIGFGNELHEEMADPLAQAMILTAIVITMGVAAFVLALTYRSFTLSARDEVENDPEDTKVSQRRTRADAPDRDRSDDPVTGEPSKIGDAFDSAGNPIPLEELTNIEDLECYEDLHDGDFDDETDSAYSDGEPARGDDAPSPRGGTR</sequence>
<dbReference type="PANTHER" id="PTHR34583">
    <property type="entry name" value="ANTIPORTER SUBUNIT MNHC2-RELATED"/>
    <property type="match status" value="1"/>
</dbReference>
<evidence type="ECO:0000256" key="6">
    <source>
        <dbReference type="ARBA" id="ARBA00023136"/>
    </source>
</evidence>
<keyword evidence="6 8" id="KW-0472">Membrane</keyword>
<evidence type="ECO:0000256" key="4">
    <source>
        <dbReference type="ARBA" id="ARBA00022692"/>
    </source>
</evidence>
<dbReference type="SMR" id="A0A098BG76"/>
<dbReference type="RefSeq" id="WP_010592218.1">
    <property type="nucleotide sequence ID" value="NZ_CP023714.1"/>
</dbReference>
<dbReference type="Proteomes" id="UP000042997">
    <property type="component" value="Unassembled WGS sequence"/>
</dbReference>
<accession>A0A098BG76</accession>
<keyword evidence="3" id="KW-1003">Cell membrane</keyword>
<gene>
    <name evidence="9" type="ORF">RHRU231_330176</name>
</gene>
<name>A0A098BG76_9NOCA</name>
<evidence type="ECO:0000313" key="10">
    <source>
        <dbReference type="Proteomes" id="UP000042997"/>
    </source>
</evidence>
<evidence type="ECO:0000313" key="9">
    <source>
        <dbReference type="EMBL" id="CDZ87719.1"/>
    </source>
</evidence>